<evidence type="ECO:0000313" key="1">
    <source>
        <dbReference type="EMBL" id="GLU50080.1"/>
    </source>
</evidence>
<dbReference type="RefSeq" id="WP_285761617.1">
    <property type="nucleotide sequence ID" value="NZ_BSQG01000011.1"/>
</dbReference>
<sequence>MSYRYATERADHGDLAGGRVLRSAPGYPGFPVRLASELAQRAMARLPERPLTLWDPCCGGGYLATVTGLLHRARLGRVLASDISSDAVALAGENLGLLSEEGLARRATQARERAAAFDKPGYLATAESAERLARDLVERGGDLAHTVFEADAFAPPSPGGPVDLVLTDVPYGDLTHWSAVPSGADPVTALLRALATVLPGHAVVVVTARTRKIVLPEGVAALERIRVGNRAAVLVRAAELR</sequence>
<protein>
    <recommendedName>
        <fullName evidence="3">rRNA methyltransferase AviRa</fullName>
    </recommendedName>
</protein>
<dbReference type="Gene3D" id="1.10.287.540">
    <property type="entry name" value="Helix hairpin bin"/>
    <property type="match status" value="1"/>
</dbReference>
<dbReference type="Gene3D" id="3.40.50.150">
    <property type="entry name" value="Vaccinia Virus protein VP39"/>
    <property type="match status" value="1"/>
</dbReference>
<dbReference type="EMBL" id="BSQG01000011">
    <property type="protein sequence ID" value="GLU50080.1"/>
    <property type="molecule type" value="Genomic_DNA"/>
</dbReference>
<dbReference type="InterPro" id="IPR024268">
    <property type="entry name" value="AviRa"/>
</dbReference>
<accession>A0A9W6P9G5</accession>
<dbReference type="Proteomes" id="UP001165092">
    <property type="component" value="Unassembled WGS sequence"/>
</dbReference>
<evidence type="ECO:0008006" key="3">
    <source>
        <dbReference type="Google" id="ProtNLM"/>
    </source>
</evidence>
<dbReference type="SUPFAM" id="SSF53335">
    <property type="entry name" value="S-adenosyl-L-methionine-dependent methyltransferases"/>
    <property type="match status" value="1"/>
</dbReference>
<name>A0A9W6P9G5_9ACTN</name>
<gene>
    <name evidence="1" type="ORF">Nans01_44310</name>
</gene>
<comment type="caution">
    <text evidence="1">The sequence shown here is derived from an EMBL/GenBank/DDBJ whole genome shotgun (WGS) entry which is preliminary data.</text>
</comment>
<evidence type="ECO:0000313" key="2">
    <source>
        <dbReference type="Proteomes" id="UP001165092"/>
    </source>
</evidence>
<organism evidence="1 2">
    <name type="scientific">Nocardiopsis ansamitocini</name>
    <dbReference type="NCBI Taxonomy" id="1670832"/>
    <lineage>
        <taxon>Bacteria</taxon>
        <taxon>Bacillati</taxon>
        <taxon>Actinomycetota</taxon>
        <taxon>Actinomycetes</taxon>
        <taxon>Streptosporangiales</taxon>
        <taxon>Nocardiopsidaceae</taxon>
        <taxon>Nocardiopsis</taxon>
    </lineage>
</organism>
<dbReference type="Pfam" id="PF11599">
    <property type="entry name" value="AviRa"/>
    <property type="match status" value="1"/>
</dbReference>
<dbReference type="AlphaFoldDB" id="A0A9W6P9G5"/>
<keyword evidence="2" id="KW-1185">Reference proteome</keyword>
<proteinExistence type="predicted"/>
<reference evidence="1" key="1">
    <citation type="submission" date="2023-02" db="EMBL/GenBank/DDBJ databases">
        <title>Nocardiopsis ansamitocini NBRC 112285.</title>
        <authorList>
            <person name="Ichikawa N."/>
            <person name="Sato H."/>
            <person name="Tonouchi N."/>
        </authorList>
    </citation>
    <scope>NUCLEOTIDE SEQUENCE</scope>
    <source>
        <strain evidence="1">NBRC 112285</strain>
    </source>
</reference>
<dbReference type="InterPro" id="IPR029063">
    <property type="entry name" value="SAM-dependent_MTases_sf"/>
</dbReference>